<evidence type="ECO:0000256" key="6">
    <source>
        <dbReference type="SAM" id="Phobius"/>
    </source>
</evidence>
<dbReference type="RefSeq" id="WP_106522776.1">
    <property type="nucleotide sequence ID" value="NZ_PYGD01000003.1"/>
</dbReference>
<dbReference type="InterPro" id="IPR005495">
    <property type="entry name" value="LptG/LptF_permease"/>
</dbReference>
<keyword evidence="8" id="KW-1185">Reference proteome</keyword>
<feature type="transmembrane region" description="Helical" evidence="6">
    <location>
        <begin position="435"/>
        <end position="456"/>
    </location>
</feature>
<evidence type="ECO:0000313" key="7">
    <source>
        <dbReference type="EMBL" id="PSK92591.1"/>
    </source>
</evidence>
<sequence length="492" mass="57009">MNIRIKKLDLLILRSFMGPFVVTFFVVLFAFTMQFYWLYMDELIGKGLGVWLMVQLMALMSATLFPFALPLGILLASIMTFGSLGENYELVAIKSSGISLFRFMRPLIVFIAFIAVFAFFFNNYVIPVTNLKSYSLLYDMRNQKPTMDIKEGIFNRDIDGFAIRVGKKGKDGQTIKDVIIYDHTTGQGNNNAVYATSGRMYPSPDNRYLIFELHNGCRYEEDNSRGMNYQTRMNFGKWYKVFDLSKFAFTRTKEELFKGNEEMMNVGQLRYNIDSFYKKREFTTRDIDRYLDPYFSIYQKRHKDSVLYQQLEQYKGRTVAYKQSFFDIVPDSLHQRTVQTTESNLRNLQRLVGIVSADTKVQSEKINSFEIAWHKKYTLSFACMLLFLIGAPLGAIIRKGGLGMPVVIAIVFFIIYFIISSTGEKLAQQGAVTPWYGMWLATAVLLPIAFVIMVTARNDSPVFNKEWYVRMWSKIKGRFVKEKKEQTPAAKR</sequence>
<keyword evidence="3 6" id="KW-0812">Transmembrane</keyword>
<keyword evidence="4 6" id="KW-1133">Transmembrane helix</keyword>
<evidence type="ECO:0000256" key="4">
    <source>
        <dbReference type="ARBA" id="ARBA00022989"/>
    </source>
</evidence>
<feature type="transmembrane region" description="Helical" evidence="6">
    <location>
        <begin position="377"/>
        <end position="397"/>
    </location>
</feature>
<dbReference type="Proteomes" id="UP000240572">
    <property type="component" value="Unassembled WGS sequence"/>
</dbReference>
<keyword evidence="5 6" id="KW-0472">Membrane</keyword>
<name>A0A2P8D5X4_9BACT</name>
<feature type="transmembrane region" description="Helical" evidence="6">
    <location>
        <begin position="103"/>
        <end position="121"/>
    </location>
</feature>
<feature type="transmembrane region" description="Helical" evidence="6">
    <location>
        <begin position="57"/>
        <end position="82"/>
    </location>
</feature>
<comment type="caution">
    <text evidence="7">The sequence shown here is derived from an EMBL/GenBank/DDBJ whole genome shotgun (WGS) entry which is preliminary data.</text>
</comment>
<dbReference type="PANTHER" id="PTHR33529:SF6">
    <property type="entry name" value="YJGP_YJGQ FAMILY PERMEASE"/>
    <property type="match status" value="1"/>
</dbReference>
<dbReference type="EMBL" id="PYGD01000003">
    <property type="protein sequence ID" value="PSK92591.1"/>
    <property type="molecule type" value="Genomic_DNA"/>
</dbReference>
<comment type="subcellular location">
    <subcellularLocation>
        <location evidence="1">Cell membrane</location>
        <topology evidence="1">Multi-pass membrane protein</topology>
    </subcellularLocation>
</comment>
<dbReference type="GO" id="GO:0015920">
    <property type="term" value="P:lipopolysaccharide transport"/>
    <property type="evidence" value="ECO:0007669"/>
    <property type="project" value="TreeGrafter"/>
</dbReference>
<gene>
    <name evidence="7" type="ORF">B0I18_103168</name>
</gene>
<evidence type="ECO:0000256" key="3">
    <source>
        <dbReference type="ARBA" id="ARBA00022692"/>
    </source>
</evidence>
<dbReference type="AlphaFoldDB" id="A0A2P8D5X4"/>
<proteinExistence type="predicted"/>
<keyword evidence="2" id="KW-1003">Cell membrane</keyword>
<evidence type="ECO:0000313" key="8">
    <source>
        <dbReference type="Proteomes" id="UP000240572"/>
    </source>
</evidence>
<dbReference type="Pfam" id="PF03739">
    <property type="entry name" value="LptF_LptG"/>
    <property type="match status" value="1"/>
</dbReference>
<dbReference type="GO" id="GO:0043190">
    <property type="term" value="C:ATP-binding cassette (ABC) transporter complex"/>
    <property type="evidence" value="ECO:0007669"/>
    <property type="project" value="TreeGrafter"/>
</dbReference>
<feature type="transmembrane region" description="Helical" evidence="6">
    <location>
        <begin position="12"/>
        <end position="37"/>
    </location>
</feature>
<dbReference type="PANTHER" id="PTHR33529">
    <property type="entry name" value="SLR0882 PROTEIN-RELATED"/>
    <property type="match status" value="1"/>
</dbReference>
<reference evidence="7 8" key="1">
    <citation type="submission" date="2018-03" db="EMBL/GenBank/DDBJ databases">
        <title>Genomic Encyclopedia of Type Strains, Phase III (KMG-III): the genomes of soil and plant-associated and newly described type strains.</title>
        <authorList>
            <person name="Whitman W."/>
        </authorList>
    </citation>
    <scope>NUCLEOTIDE SEQUENCE [LARGE SCALE GENOMIC DNA]</scope>
    <source>
        <strain evidence="7 8">CGMCC 1.12700</strain>
    </source>
</reference>
<evidence type="ECO:0000256" key="5">
    <source>
        <dbReference type="ARBA" id="ARBA00023136"/>
    </source>
</evidence>
<accession>A0A2P8D5X4</accession>
<protein>
    <submittedName>
        <fullName evidence="7">Lipopolysaccharide export system permease protein</fullName>
    </submittedName>
</protein>
<dbReference type="OrthoDB" id="1096108at2"/>
<feature type="transmembrane region" description="Helical" evidence="6">
    <location>
        <begin position="404"/>
        <end position="423"/>
    </location>
</feature>
<organism evidence="7 8">
    <name type="scientific">Taibaiella chishuiensis</name>
    <dbReference type="NCBI Taxonomy" id="1434707"/>
    <lineage>
        <taxon>Bacteria</taxon>
        <taxon>Pseudomonadati</taxon>
        <taxon>Bacteroidota</taxon>
        <taxon>Chitinophagia</taxon>
        <taxon>Chitinophagales</taxon>
        <taxon>Chitinophagaceae</taxon>
        <taxon>Taibaiella</taxon>
    </lineage>
</organism>
<evidence type="ECO:0000256" key="1">
    <source>
        <dbReference type="ARBA" id="ARBA00004651"/>
    </source>
</evidence>
<evidence type="ECO:0000256" key="2">
    <source>
        <dbReference type="ARBA" id="ARBA00022475"/>
    </source>
</evidence>